<keyword evidence="2" id="KW-1185">Reference proteome</keyword>
<name>A0A919E3R3_9PROT</name>
<organism evidence="1 2">
    <name type="scientific">Kordiimonas sediminis</name>
    <dbReference type="NCBI Taxonomy" id="1735581"/>
    <lineage>
        <taxon>Bacteria</taxon>
        <taxon>Pseudomonadati</taxon>
        <taxon>Pseudomonadota</taxon>
        <taxon>Alphaproteobacteria</taxon>
        <taxon>Kordiimonadales</taxon>
        <taxon>Kordiimonadaceae</taxon>
        <taxon>Kordiimonas</taxon>
    </lineage>
</organism>
<accession>A0A919E3R3</accession>
<dbReference type="Proteomes" id="UP000630923">
    <property type="component" value="Unassembled WGS sequence"/>
</dbReference>
<reference evidence="1" key="2">
    <citation type="submission" date="2020-09" db="EMBL/GenBank/DDBJ databases">
        <authorList>
            <person name="Sun Q."/>
            <person name="Kim S."/>
        </authorList>
    </citation>
    <scope>NUCLEOTIDE SEQUENCE</scope>
    <source>
        <strain evidence="1">KCTC 42590</strain>
    </source>
</reference>
<evidence type="ECO:0000313" key="2">
    <source>
        <dbReference type="Proteomes" id="UP000630923"/>
    </source>
</evidence>
<protein>
    <submittedName>
        <fullName evidence="1">Uncharacterized protein</fullName>
    </submittedName>
</protein>
<dbReference type="AlphaFoldDB" id="A0A919E3R3"/>
<sequence>MALLHPRIVEKHAQHINEVPENHAEILKAWATNLSLGRYDSEIQNDDVFIQRILVEVLGYTRSSDTHSWTVAKNQPVGRGNVDVALGEFSETETKIQVPFELKGAKTKDLDSIMPGRYKTPVQ</sequence>
<gene>
    <name evidence="1" type="ORF">GCM10017044_08650</name>
</gene>
<dbReference type="RefSeq" id="WP_191250314.1">
    <property type="nucleotide sequence ID" value="NZ_BNCI01000001.1"/>
</dbReference>
<evidence type="ECO:0000313" key="1">
    <source>
        <dbReference type="EMBL" id="GHF16611.1"/>
    </source>
</evidence>
<comment type="caution">
    <text evidence="1">The sequence shown here is derived from an EMBL/GenBank/DDBJ whole genome shotgun (WGS) entry which is preliminary data.</text>
</comment>
<dbReference type="EMBL" id="BNCI01000001">
    <property type="protein sequence ID" value="GHF16611.1"/>
    <property type="molecule type" value="Genomic_DNA"/>
</dbReference>
<reference evidence="1" key="1">
    <citation type="journal article" date="2014" name="Int. J. Syst. Evol. Microbiol.">
        <title>Complete genome sequence of Corynebacterium casei LMG S-19264T (=DSM 44701T), isolated from a smear-ripened cheese.</title>
        <authorList>
            <consortium name="US DOE Joint Genome Institute (JGI-PGF)"/>
            <person name="Walter F."/>
            <person name="Albersmeier A."/>
            <person name="Kalinowski J."/>
            <person name="Ruckert C."/>
        </authorList>
    </citation>
    <scope>NUCLEOTIDE SEQUENCE</scope>
    <source>
        <strain evidence="1">KCTC 42590</strain>
    </source>
</reference>
<proteinExistence type="predicted"/>